<dbReference type="Pfam" id="PF14846">
    <property type="entry name" value="DUF4485"/>
    <property type="match status" value="1"/>
</dbReference>
<dbReference type="OrthoDB" id="78101at2759"/>
<proteinExistence type="predicted"/>
<evidence type="ECO:0000313" key="3">
    <source>
        <dbReference type="Proteomes" id="UP000276133"/>
    </source>
</evidence>
<feature type="domain" description="DUF4485" evidence="1">
    <location>
        <begin position="23"/>
        <end position="107"/>
    </location>
</feature>
<dbReference type="Proteomes" id="UP000276133">
    <property type="component" value="Unassembled WGS sequence"/>
</dbReference>
<protein>
    <recommendedName>
        <fullName evidence="1">DUF4485 domain-containing protein</fullName>
    </recommendedName>
</protein>
<name>A0A3M7SYY2_BRAPC</name>
<dbReference type="PANTHER" id="PTHR18871:SF2">
    <property type="entry name" value="CENTROSOMAL PROTEIN OF 112 KDA"/>
    <property type="match status" value="1"/>
</dbReference>
<dbReference type="InterPro" id="IPR027831">
    <property type="entry name" value="DUF4485"/>
</dbReference>
<sequence>MSKSIDIDFTPLHPPETSQINQMDSDFDQHLADMKKYILELREKKTKQLCALWIKKLCEISDSGDFSSKNIRNMYSARLLSILENCDALQYPFNERPPNEALRPLDELEMKSARSHIETSRSVHHNSNSVHTDTAALKNLGIFKPDMDLYSLKHDYSHEIDQYASTFNQNSFISRIQEERSQRSSVI</sequence>
<gene>
    <name evidence="2" type="ORF">BpHYR1_033619</name>
</gene>
<dbReference type="PANTHER" id="PTHR18871">
    <property type="entry name" value="CENTROSOMAL PROTEIN OF 112 KDA"/>
    <property type="match status" value="1"/>
</dbReference>
<dbReference type="AlphaFoldDB" id="A0A3M7SYY2"/>
<dbReference type="InterPro" id="IPR055310">
    <property type="entry name" value="CEP112"/>
</dbReference>
<dbReference type="EMBL" id="REGN01000578">
    <property type="protein sequence ID" value="RNA40869.1"/>
    <property type="molecule type" value="Genomic_DNA"/>
</dbReference>
<evidence type="ECO:0000313" key="2">
    <source>
        <dbReference type="EMBL" id="RNA40869.1"/>
    </source>
</evidence>
<organism evidence="2 3">
    <name type="scientific">Brachionus plicatilis</name>
    <name type="common">Marine rotifer</name>
    <name type="synonym">Brachionus muelleri</name>
    <dbReference type="NCBI Taxonomy" id="10195"/>
    <lineage>
        <taxon>Eukaryota</taxon>
        <taxon>Metazoa</taxon>
        <taxon>Spiralia</taxon>
        <taxon>Gnathifera</taxon>
        <taxon>Rotifera</taxon>
        <taxon>Eurotatoria</taxon>
        <taxon>Monogononta</taxon>
        <taxon>Pseudotrocha</taxon>
        <taxon>Ploima</taxon>
        <taxon>Brachionidae</taxon>
        <taxon>Brachionus</taxon>
    </lineage>
</organism>
<keyword evidence="3" id="KW-1185">Reference proteome</keyword>
<accession>A0A3M7SYY2</accession>
<evidence type="ECO:0000259" key="1">
    <source>
        <dbReference type="Pfam" id="PF14846"/>
    </source>
</evidence>
<comment type="caution">
    <text evidence="2">The sequence shown here is derived from an EMBL/GenBank/DDBJ whole genome shotgun (WGS) entry which is preliminary data.</text>
</comment>
<dbReference type="STRING" id="10195.A0A3M7SYY2"/>
<reference evidence="2 3" key="1">
    <citation type="journal article" date="2018" name="Sci. Rep.">
        <title>Genomic signatures of local adaptation to the degree of environmental predictability in rotifers.</title>
        <authorList>
            <person name="Franch-Gras L."/>
            <person name="Hahn C."/>
            <person name="Garcia-Roger E.M."/>
            <person name="Carmona M.J."/>
            <person name="Serra M."/>
            <person name="Gomez A."/>
        </authorList>
    </citation>
    <scope>NUCLEOTIDE SEQUENCE [LARGE SCALE GENOMIC DNA]</scope>
    <source>
        <strain evidence="2">HYR1</strain>
    </source>
</reference>